<dbReference type="PANTHER" id="PTHR38753:SF1">
    <property type="entry name" value="SLR1441 PROTEIN"/>
    <property type="match status" value="1"/>
</dbReference>
<organism evidence="2 3">
    <name type="scientific">Candidatus Magnetobacterium bavaricum</name>
    <dbReference type="NCBI Taxonomy" id="29290"/>
    <lineage>
        <taxon>Bacteria</taxon>
        <taxon>Pseudomonadati</taxon>
        <taxon>Nitrospirota</taxon>
        <taxon>Thermodesulfovibrionia</taxon>
        <taxon>Thermodesulfovibrionales</taxon>
        <taxon>Candidatus Magnetobacteriaceae</taxon>
        <taxon>Candidatus Magnetobacterium</taxon>
    </lineage>
</organism>
<comment type="caution">
    <text evidence="2">The sequence shown here is derived from an EMBL/GenBank/DDBJ whole genome shotgun (WGS) entry which is preliminary data.</text>
</comment>
<accession>A0A0F3GYQ1</accession>
<evidence type="ECO:0000256" key="1">
    <source>
        <dbReference type="SAM" id="Coils"/>
    </source>
</evidence>
<dbReference type="InterPro" id="IPR011335">
    <property type="entry name" value="Restrct_endonuc-II-like"/>
</dbReference>
<dbReference type="EMBL" id="LACI01000322">
    <property type="protein sequence ID" value="KJU87104.1"/>
    <property type="molecule type" value="Genomic_DNA"/>
</dbReference>
<sequence>MEVLERVESLEETVAWFVRESRAERIEDNKKWEKKMEAEKQQRIENDKKWEKKMEAIEKQTEAIKKQTEEIKKQTEAIEKKTEESAREWEEEKRLWKEERRERNKQWGETANRLGTLVEDIVAPNIEGLAFNYFGCKSIESFTPRIKRPGRGDKSKLREFDCILICEDFIIVSDTKTTPTPDKVDQFIEVLKEIFDYFPEAEGRRVIPIFSSLYLPKSLVTYLTRNNIYALAMGSETMELLNREELITHYKPNIQD</sequence>
<protein>
    <submittedName>
        <fullName evidence="2">Uncharacterized protein</fullName>
    </submittedName>
</protein>
<gene>
    <name evidence="2" type="ORF">MBAV_000708</name>
</gene>
<reference evidence="2 3" key="1">
    <citation type="submission" date="2015-02" db="EMBL/GenBank/DDBJ databases">
        <title>Single-cell genomics of uncultivated deep-branching MTB reveals a conserved set of magnetosome genes.</title>
        <authorList>
            <person name="Kolinko S."/>
            <person name="Richter M."/>
            <person name="Glockner F.O."/>
            <person name="Brachmann A."/>
            <person name="Schuler D."/>
        </authorList>
    </citation>
    <scope>NUCLEOTIDE SEQUENCE [LARGE SCALE GENOMIC DNA]</scope>
    <source>
        <strain evidence="2">TM-1</strain>
    </source>
</reference>
<dbReference type="AlphaFoldDB" id="A0A0F3GYQ1"/>
<dbReference type="Proteomes" id="UP000033423">
    <property type="component" value="Unassembled WGS sequence"/>
</dbReference>
<name>A0A0F3GYQ1_9BACT</name>
<dbReference type="SUPFAM" id="SSF52980">
    <property type="entry name" value="Restriction endonuclease-like"/>
    <property type="match status" value="1"/>
</dbReference>
<proteinExistence type="predicted"/>
<dbReference type="PANTHER" id="PTHR38753">
    <property type="entry name" value="SLR1441 PROTEIN"/>
    <property type="match status" value="1"/>
</dbReference>
<feature type="coiled-coil region" evidence="1">
    <location>
        <begin position="22"/>
        <end position="106"/>
    </location>
</feature>
<keyword evidence="1" id="KW-0175">Coiled coil</keyword>
<dbReference type="PATRIC" id="fig|29290.4.peg.934"/>
<keyword evidence="3" id="KW-1185">Reference proteome</keyword>
<evidence type="ECO:0000313" key="2">
    <source>
        <dbReference type="EMBL" id="KJU87104.1"/>
    </source>
</evidence>
<evidence type="ECO:0000313" key="3">
    <source>
        <dbReference type="Proteomes" id="UP000033423"/>
    </source>
</evidence>